<sequence>MALVTSLVVGIVGIILVFVINWVPVDILIKIIPICWIPNVHCENWYDKIKMYLLVILLAIIMFFIPCW</sequence>
<dbReference type="Proteomes" id="UP000241484">
    <property type="component" value="Segment"/>
</dbReference>
<protein>
    <submittedName>
        <fullName evidence="2">Putative membrane protein</fullName>
    </submittedName>
</protein>
<dbReference type="EMBL" id="AP017645">
    <property type="protein sequence ID" value="BAV62660.1"/>
    <property type="molecule type" value="Genomic_DNA"/>
</dbReference>
<accession>A0A1E1ETU7</accession>
<feature type="transmembrane region" description="Helical" evidence="1">
    <location>
        <begin position="6"/>
        <end position="29"/>
    </location>
</feature>
<reference evidence="4 5" key="1">
    <citation type="submission" date="2016-09" db="EMBL/GenBank/DDBJ databases">
        <title>Nearly complete genome sequences of 2 Mimiviridae isolates, Mimivirus shirakomae and Mimivirus kasaii from Japanese pond and river mouth.</title>
        <authorList>
            <person name="Takemura M."/>
            <person name="Mikami T."/>
            <person name="Murono S."/>
        </authorList>
    </citation>
    <scope>NUCLEOTIDE SEQUENCE [LARGE SCALE GENOMIC DNA]</scope>
    <source>
        <strain evidence="2 5">Mimivirus kasaii</strain>
        <strain evidence="3 4">Mimivirus shirakomae</strain>
    </source>
</reference>
<keyword evidence="1" id="KW-0812">Transmembrane</keyword>
<evidence type="ECO:0000256" key="1">
    <source>
        <dbReference type="SAM" id="Phobius"/>
    </source>
</evidence>
<evidence type="ECO:0000313" key="3">
    <source>
        <dbReference type="EMBL" id="BAV62660.1"/>
    </source>
</evidence>
<dbReference type="Proteomes" id="UP000240366">
    <property type="component" value="Segment"/>
</dbReference>
<evidence type="ECO:0000313" key="5">
    <source>
        <dbReference type="Proteomes" id="UP000241484"/>
    </source>
</evidence>
<dbReference type="EMBL" id="AP017644">
    <property type="protein sequence ID" value="BAV61672.1"/>
    <property type="molecule type" value="Genomic_DNA"/>
</dbReference>
<feature type="transmembrane region" description="Helical" evidence="1">
    <location>
        <begin position="49"/>
        <end position="66"/>
    </location>
</feature>
<keyword evidence="1" id="KW-1133">Transmembrane helix</keyword>
<proteinExistence type="predicted"/>
<evidence type="ECO:0000313" key="2">
    <source>
        <dbReference type="EMBL" id="BAV61672.1"/>
    </source>
</evidence>
<keyword evidence="1" id="KW-0472">Membrane</keyword>
<organism evidence="2 5">
    <name type="scientific">Acanthamoeba castellanii mimivirus</name>
    <dbReference type="NCBI Taxonomy" id="1899318"/>
    <lineage>
        <taxon>Viruses</taxon>
        <taxon>Varidnaviria</taxon>
        <taxon>Bamfordvirae</taxon>
        <taxon>Nucleocytoviricota</taxon>
        <taxon>Megaviricetes</taxon>
        <taxon>Imitervirales</taxon>
        <taxon>Mimiviridae</taxon>
        <taxon>Megamimivirinae</taxon>
        <taxon>Mimivirus</taxon>
    </lineage>
</organism>
<name>A0A1E1ETU7_9VIRU</name>
<evidence type="ECO:0000313" key="4">
    <source>
        <dbReference type="Proteomes" id="UP000240366"/>
    </source>
</evidence>